<proteinExistence type="predicted"/>
<dbReference type="Proteomes" id="UP001159363">
    <property type="component" value="Chromosome 1"/>
</dbReference>
<evidence type="ECO:0000313" key="1">
    <source>
        <dbReference type="EMBL" id="KAJ8898124.1"/>
    </source>
</evidence>
<dbReference type="EMBL" id="JARBHB010000001">
    <property type="protein sequence ID" value="KAJ8898124.1"/>
    <property type="molecule type" value="Genomic_DNA"/>
</dbReference>
<organism evidence="1 2">
    <name type="scientific">Dryococelus australis</name>
    <dbReference type="NCBI Taxonomy" id="614101"/>
    <lineage>
        <taxon>Eukaryota</taxon>
        <taxon>Metazoa</taxon>
        <taxon>Ecdysozoa</taxon>
        <taxon>Arthropoda</taxon>
        <taxon>Hexapoda</taxon>
        <taxon>Insecta</taxon>
        <taxon>Pterygota</taxon>
        <taxon>Neoptera</taxon>
        <taxon>Polyneoptera</taxon>
        <taxon>Phasmatodea</taxon>
        <taxon>Verophasmatodea</taxon>
        <taxon>Anareolatae</taxon>
        <taxon>Phasmatidae</taxon>
        <taxon>Eurycanthinae</taxon>
        <taxon>Dryococelus</taxon>
    </lineage>
</organism>
<dbReference type="PANTHER" id="PTHR46607:SF1">
    <property type="entry name" value="SEC14 DOMAIN AND SPECTRIN REPEAT-CONTAINING PROTEIN 1"/>
    <property type="match status" value="1"/>
</dbReference>
<comment type="caution">
    <text evidence="1">The sequence shown here is derived from an EMBL/GenBank/DDBJ whole genome shotgun (WGS) entry which is preliminary data.</text>
</comment>
<keyword evidence="2" id="KW-1185">Reference proteome</keyword>
<name>A0ABQ9IN73_9NEOP</name>
<sequence length="1123" mass="125266">MRVKRDEYEAVLECKGLGNRISPRKPADQQLRPARFPPTKIRQRYLWESNPDRCSRRRALELSDSGVSLMGDYTLPDESTMRHKGGGGGFEALSRALEDNEGNDGIMDEDTILIARDLRDFLYCIEELKLSAQRRYPESEEKVVITVDLTTVMKMLADLVEHQNMHILIFPMSFAHQATWGSSGEVIRLLAFHLGIGSLDLAGKWLCVAWMCLGYLRDPLGGCEPRLKLQRLAPWERNCSKSRIQVRVGATPRPSHPVYLKEMTLVEFCLPVQPACLKETTLVEFCLPVQPACLKETTFVHFCFPVQPLQLKETTTRCTVGTYEYGCQLVSAALALRHSCKLPVDVNTDLAEQLWRSWERLQTVGQEQMTRLRVSAVFHRSVQQKGSINREQLLKVFFMSDAKKRGSSKGDPDSSMQLSRRLYAQGTELACSISVEDVGLPTYQLFVPCHDAARGGLHQFDSVTTGTDSRSSSASDFPPAWSHHVWWAPGNFIAGPLICAALRGTRMLSSRAAGQSTGRVRFPVPVTSFHTACLNGGSFMKCEHSLRPLSLLIDNPACSSSALTVMQVRDRPRSYSPVVSSCGVCENQLHVISTLFWRLMYQDCCQAWSKLGLTSVKAVHYKMNTFEINLTKRFLIGWAARWRVGYQAPIGERRSNVLFVSDAILLACAARHCVQLRELVEAARAMEQREEDAGSRRARLHKFLTARERLLLEVGRMVRLGRLLRTRLREPLCPEHTCVDGKAVQCWDTEISCALPARSVYLILVYAHNHPSRPWVPGWRQTGELGNQPVMGVRLCLVGQLATHAERLSLLVHPSGGYLSLGCMSVVRPQVYSRAGQALSPGNGGISGISPGLGRPDQGLDSGWQWLITLMLGGDLLEESPYWNQAGNPQSWGFSYEGAQVWPAKKRTHLLSESLDRRTDGRLTNETDGCESASAAVAWLSGFMAATVIMDIPERGRVQQTIAKRRGRWESLVVSCVVWTNRATISPNTDTNRTGVLAVVDVGDTSNMSKTAPGVRNFTYLRAQQVAYPKANETCASYGDRLNIGHHEDTCWHYIANNGVRRSPHGALVPFAFAVCNLLPQQVRAVADSRRCFANILLDCGKVISELAKIKLFAYDVGVTWNE</sequence>
<protein>
    <submittedName>
        <fullName evidence="1">Uncharacterized protein</fullName>
    </submittedName>
</protein>
<gene>
    <name evidence="1" type="ORF">PR048_003484</name>
</gene>
<reference evidence="1 2" key="1">
    <citation type="submission" date="2023-02" db="EMBL/GenBank/DDBJ databases">
        <title>LHISI_Scaffold_Assembly.</title>
        <authorList>
            <person name="Stuart O.P."/>
            <person name="Cleave R."/>
            <person name="Magrath M.J.L."/>
            <person name="Mikheyev A.S."/>
        </authorList>
    </citation>
    <scope>NUCLEOTIDE SEQUENCE [LARGE SCALE GENOMIC DNA]</scope>
    <source>
        <strain evidence="1">Daus_M_001</strain>
        <tissue evidence="1">Leg muscle</tissue>
    </source>
</reference>
<accession>A0ABQ9IN73</accession>
<evidence type="ECO:0000313" key="2">
    <source>
        <dbReference type="Proteomes" id="UP001159363"/>
    </source>
</evidence>
<dbReference type="PANTHER" id="PTHR46607">
    <property type="entry name" value="SEC14 DOMAIN AND SPECTRIN REPEAT-CONTAINING PROTEIN 1"/>
    <property type="match status" value="1"/>
</dbReference>